<organism evidence="1 2">
    <name type="scientific">Megasphaera paucivorans</name>
    <dbReference type="NCBI Taxonomy" id="349095"/>
    <lineage>
        <taxon>Bacteria</taxon>
        <taxon>Bacillati</taxon>
        <taxon>Bacillota</taxon>
        <taxon>Negativicutes</taxon>
        <taxon>Veillonellales</taxon>
        <taxon>Veillonellaceae</taxon>
        <taxon>Megasphaera</taxon>
    </lineage>
</organism>
<name>A0A1G9TDN5_9FIRM</name>
<protein>
    <submittedName>
        <fullName evidence="1">Uncharacterized protein</fullName>
    </submittedName>
</protein>
<dbReference type="STRING" id="349095.SAMN05660299_00893"/>
<keyword evidence="2" id="KW-1185">Reference proteome</keyword>
<gene>
    <name evidence="1" type="ORF">SAMN05660299_00893</name>
</gene>
<evidence type="ECO:0000313" key="2">
    <source>
        <dbReference type="Proteomes" id="UP000199309"/>
    </source>
</evidence>
<evidence type="ECO:0000313" key="1">
    <source>
        <dbReference type="EMBL" id="SDM45275.1"/>
    </source>
</evidence>
<reference evidence="1 2" key="1">
    <citation type="submission" date="2016-10" db="EMBL/GenBank/DDBJ databases">
        <authorList>
            <person name="de Groot N.N."/>
        </authorList>
    </citation>
    <scope>NUCLEOTIDE SEQUENCE [LARGE SCALE GENOMIC DNA]</scope>
    <source>
        <strain evidence="1 2">DSM 16981</strain>
    </source>
</reference>
<dbReference type="Proteomes" id="UP000199309">
    <property type="component" value="Unassembled WGS sequence"/>
</dbReference>
<proteinExistence type="predicted"/>
<accession>A0A1G9TDN5</accession>
<feature type="non-terminal residue" evidence="1">
    <location>
        <position position="1"/>
    </location>
</feature>
<dbReference type="EMBL" id="FNHQ01000007">
    <property type="protein sequence ID" value="SDM45275.1"/>
    <property type="molecule type" value="Genomic_DNA"/>
</dbReference>
<dbReference type="AlphaFoldDB" id="A0A1G9TDN5"/>
<sequence length="91" mass="10070">QGRHWSRTGGTAMVKVITAIRNKELDQAFADWTKGFTAPVSRTFRGTMRRVMRKIPFQTHVGIHHGRICNNGPSSSAIGKLANSFSTPAFL</sequence>